<proteinExistence type="predicted"/>
<comment type="caution">
    <text evidence="1">The sequence shown here is derived from an EMBL/GenBank/DDBJ whole genome shotgun (WGS) entry which is preliminary data.</text>
</comment>
<gene>
    <name evidence="2" type="ORF">PR001_g2752</name>
    <name evidence="1" type="ORF">PR002_g1040</name>
</gene>
<evidence type="ECO:0000313" key="1">
    <source>
        <dbReference type="EMBL" id="KAE9047430.1"/>
    </source>
</evidence>
<dbReference type="EMBL" id="QXFV01000097">
    <property type="protein sequence ID" value="KAE9050048.1"/>
    <property type="molecule type" value="Genomic_DNA"/>
</dbReference>
<dbReference type="Proteomes" id="UP000435112">
    <property type="component" value="Unassembled WGS sequence"/>
</dbReference>
<organism evidence="1 4">
    <name type="scientific">Phytophthora rubi</name>
    <dbReference type="NCBI Taxonomy" id="129364"/>
    <lineage>
        <taxon>Eukaryota</taxon>
        <taxon>Sar</taxon>
        <taxon>Stramenopiles</taxon>
        <taxon>Oomycota</taxon>
        <taxon>Peronosporomycetes</taxon>
        <taxon>Peronosporales</taxon>
        <taxon>Peronosporaceae</taxon>
        <taxon>Phytophthora</taxon>
    </lineage>
</organism>
<sequence length="55" mass="6334">MFCLCQPREKATLWSVNWSTDAKIVMQMVERSAKISKLETYTQSGYVIGGYRTVK</sequence>
<name>A0A6A3P2U3_9STRA</name>
<reference evidence="3 4" key="1">
    <citation type="submission" date="2018-09" db="EMBL/GenBank/DDBJ databases">
        <title>Genomic investigation of the strawberry pathogen Phytophthora fragariae indicates pathogenicity is determined by transcriptional variation in three key races.</title>
        <authorList>
            <person name="Adams T.M."/>
            <person name="Armitage A.D."/>
            <person name="Sobczyk M.K."/>
            <person name="Bates H.J."/>
            <person name="Dunwell J.M."/>
            <person name="Nellist C.F."/>
            <person name="Harrison R.J."/>
        </authorList>
    </citation>
    <scope>NUCLEOTIDE SEQUENCE [LARGE SCALE GENOMIC DNA]</scope>
    <source>
        <strain evidence="2 3">SCRP249</strain>
        <strain evidence="1 4">SCRP324</strain>
    </source>
</reference>
<protein>
    <submittedName>
        <fullName evidence="1">Uncharacterized protein</fullName>
    </submittedName>
</protein>
<dbReference type="EMBL" id="QXFU01000028">
    <property type="protein sequence ID" value="KAE9047430.1"/>
    <property type="molecule type" value="Genomic_DNA"/>
</dbReference>
<accession>A0A6A3P2U3</accession>
<dbReference type="AlphaFoldDB" id="A0A6A3P2U3"/>
<evidence type="ECO:0000313" key="4">
    <source>
        <dbReference type="Proteomes" id="UP000435112"/>
    </source>
</evidence>
<evidence type="ECO:0000313" key="3">
    <source>
        <dbReference type="Proteomes" id="UP000429607"/>
    </source>
</evidence>
<dbReference type="Proteomes" id="UP000429607">
    <property type="component" value="Unassembled WGS sequence"/>
</dbReference>
<evidence type="ECO:0000313" key="2">
    <source>
        <dbReference type="EMBL" id="KAE9050048.1"/>
    </source>
</evidence>